<dbReference type="Proteomes" id="UP000251993">
    <property type="component" value="Chromosome"/>
</dbReference>
<evidence type="ECO:0000313" key="2">
    <source>
        <dbReference type="Proteomes" id="UP000251993"/>
    </source>
</evidence>
<dbReference type="KEGG" id="run:DR864_08280"/>
<dbReference type="AlphaFoldDB" id="A0A344TGG0"/>
<gene>
    <name evidence="1" type="ORF">DR864_08280</name>
</gene>
<dbReference type="RefSeq" id="WP_114066516.1">
    <property type="nucleotide sequence ID" value="NZ_CP030850.1"/>
</dbReference>
<evidence type="ECO:0000313" key="1">
    <source>
        <dbReference type="EMBL" id="AXE17731.1"/>
    </source>
</evidence>
<keyword evidence="2" id="KW-1185">Reference proteome</keyword>
<accession>A0A344TGG0</accession>
<sequence length="584" mass="66719">MNTLLLCFSNSQEAPLSNLTEEDQGLFDTLSPRQVLGHFQIVRESYVTIKSVIQRLETYQDNLTIFHYAGHAGKEGLLLDDAWARVGGLAAMLARCPNLKFIFLNGCATLSLVEELRKHKIQAGIVGTQAPVGDAHASTFSGYLYKYLSNQYSLGEAIQRAKDALNFSTDPHLQTRGLGENIEVLDSENWVFINPSGEADQWSLPTASINQSYVPNAYLINQAFEAIIEYDNSIKEKFDNEKIDDEDLLFKRDLLIDFLPYPLAEPLRCILCPDTDNQQGLITSKPSINRIRAYQDLFDSTISLLISTLLSQIRNLLLSPHQPLTISTESLATITQYLKGDAVSFAEVLRCLREILEKHQVPYFVEELKLLVDLYYNPNNPTLAKSIDFLMDLKIRFPYDKDIVISESLCRDICEMGETHLSNIAGFSGFWVRYNLQSYKNIQVIKFFGSLPKYRHKSVTLKSSLIAANNDRNRRYRDEPVSTVLWESQSVLLTKKSLKNDQAAFLNVAPFILDLNVFVKSDNNFFDLYIFEKFSSLNQSIYFRCIGNPQKVLKIDRNSDDFEVLREQFNAFTKNLLNINYWEL</sequence>
<reference evidence="1 2" key="1">
    <citation type="submission" date="2018-07" db="EMBL/GenBank/DDBJ databases">
        <title>Genome sequencing of Runella.</title>
        <authorList>
            <person name="Baek M.-G."/>
            <person name="Yi H."/>
        </authorList>
    </citation>
    <scope>NUCLEOTIDE SEQUENCE [LARGE SCALE GENOMIC DNA]</scope>
    <source>
        <strain evidence="1 2">HYN0085</strain>
    </source>
</reference>
<dbReference type="OrthoDB" id="1164785at2"/>
<evidence type="ECO:0008006" key="3">
    <source>
        <dbReference type="Google" id="ProtNLM"/>
    </source>
</evidence>
<organism evidence="1 2">
    <name type="scientific">Runella rosea</name>
    <dbReference type="NCBI Taxonomy" id="2259595"/>
    <lineage>
        <taxon>Bacteria</taxon>
        <taxon>Pseudomonadati</taxon>
        <taxon>Bacteroidota</taxon>
        <taxon>Cytophagia</taxon>
        <taxon>Cytophagales</taxon>
        <taxon>Spirosomataceae</taxon>
        <taxon>Runella</taxon>
    </lineage>
</organism>
<proteinExistence type="predicted"/>
<name>A0A344TGG0_9BACT</name>
<dbReference type="EMBL" id="CP030850">
    <property type="protein sequence ID" value="AXE17731.1"/>
    <property type="molecule type" value="Genomic_DNA"/>
</dbReference>
<protein>
    <recommendedName>
        <fullName evidence="3">CHAT domain-containing protein</fullName>
    </recommendedName>
</protein>